<sequence length="317" mass="35976">MYFQNQHGEETNDLLISPAGGTRLHTVFNERRRKRLLFIDSRASAVASMALITPVSAAGIGEARPHWLSAHLGYVLPVSKNTSRPIFALMSQRFHISRVQPGPVVKCHGVTADQHGIIDSVQNRQKPLFSIANFGGAIGQSRGREKSFSFTSEQDRNCAPCTANKEVRDGKTEKPGAHPSKGILLFWKEFRKPLHASFTTKFFRTRIVLMHYPVTKSDYNVPISIRYTIEEFLLIWSLPSAYSLRLETRLRPSAFWVWKHCYGRVGAFNFHYYSCNRCRCKKSLLDTSFFVRSAKLLQMLPPKLTAASDDDIGLRVQ</sequence>
<keyword evidence="2" id="KW-1185">Reference proteome</keyword>
<organism evidence="1 2">
    <name type="scientific">Ancylostoma ceylanicum</name>
    <dbReference type="NCBI Taxonomy" id="53326"/>
    <lineage>
        <taxon>Eukaryota</taxon>
        <taxon>Metazoa</taxon>
        <taxon>Ecdysozoa</taxon>
        <taxon>Nematoda</taxon>
        <taxon>Chromadorea</taxon>
        <taxon>Rhabditida</taxon>
        <taxon>Rhabditina</taxon>
        <taxon>Rhabditomorpha</taxon>
        <taxon>Strongyloidea</taxon>
        <taxon>Ancylostomatidae</taxon>
        <taxon>Ancylostomatinae</taxon>
        <taxon>Ancylostoma</taxon>
    </lineage>
</organism>
<dbReference type="EMBL" id="JARK01001378">
    <property type="protein sequence ID" value="EYC14094.1"/>
    <property type="molecule type" value="Genomic_DNA"/>
</dbReference>
<proteinExistence type="predicted"/>
<reference evidence="2" key="1">
    <citation type="journal article" date="2015" name="Nat. Genet.">
        <title>The genome and transcriptome of the zoonotic hookworm Ancylostoma ceylanicum identify infection-specific gene families.</title>
        <authorList>
            <person name="Schwarz E.M."/>
            <person name="Hu Y."/>
            <person name="Antoshechkin I."/>
            <person name="Miller M.M."/>
            <person name="Sternberg P.W."/>
            <person name="Aroian R.V."/>
        </authorList>
    </citation>
    <scope>NUCLEOTIDE SEQUENCE</scope>
    <source>
        <strain evidence="2">HY135</strain>
    </source>
</reference>
<dbReference type="Proteomes" id="UP000024635">
    <property type="component" value="Unassembled WGS sequence"/>
</dbReference>
<accession>A0A016UFL6</accession>
<evidence type="ECO:0000313" key="2">
    <source>
        <dbReference type="Proteomes" id="UP000024635"/>
    </source>
</evidence>
<comment type="caution">
    <text evidence="1">The sequence shown here is derived from an EMBL/GenBank/DDBJ whole genome shotgun (WGS) entry which is preliminary data.</text>
</comment>
<gene>
    <name evidence="1" type="primary">Acey_s0042.g715</name>
    <name evidence="1" type="ORF">Y032_0042g715</name>
</gene>
<protein>
    <submittedName>
        <fullName evidence="1">Uncharacterized protein</fullName>
    </submittedName>
</protein>
<name>A0A016UFL6_9BILA</name>
<evidence type="ECO:0000313" key="1">
    <source>
        <dbReference type="EMBL" id="EYC14094.1"/>
    </source>
</evidence>
<dbReference type="AlphaFoldDB" id="A0A016UFL6"/>